<dbReference type="Pfam" id="PF26022">
    <property type="entry name" value="CC_Liprin_beta"/>
    <property type="match status" value="1"/>
</dbReference>
<feature type="coiled-coil region" evidence="5">
    <location>
        <begin position="203"/>
        <end position="296"/>
    </location>
</feature>
<gene>
    <name evidence="8" type="primary">PPFIBP1</name>
    <name evidence="8" type="ORF">NPIL_95261</name>
</gene>
<dbReference type="InterPro" id="IPR037619">
    <property type="entry name" value="LIPB1/2_SAM_3rd"/>
</dbReference>
<evidence type="ECO:0000256" key="5">
    <source>
        <dbReference type="SAM" id="Coils"/>
    </source>
</evidence>
<dbReference type="OrthoDB" id="6516566at2759"/>
<dbReference type="FunFam" id="1.10.150.50:FF:000007">
    <property type="entry name" value="Liprin-beta-1 isoform 1"/>
    <property type="match status" value="1"/>
</dbReference>
<dbReference type="AlphaFoldDB" id="A0A8X6P6J8"/>
<feature type="compositionally biased region" description="Polar residues" evidence="6">
    <location>
        <begin position="466"/>
        <end position="483"/>
    </location>
</feature>
<comment type="similarity">
    <text evidence="1">Belongs to the liprin family. Liprin-beta subfamily.</text>
</comment>
<feature type="domain" description="SAM" evidence="7">
    <location>
        <begin position="670"/>
        <end position="734"/>
    </location>
</feature>
<evidence type="ECO:0000256" key="6">
    <source>
        <dbReference type="SAM" id="MobiDB-lite"/>
    </source>
</evidence>
<evidence type="ECO:0000313" key="9">
    <source>
        <dbReference type="Proteomes" id="UP000887013"/>
    </source>
</evidence>
<organism evidence="8 9">
    <name type="scientific">Nephila pilipes</name>
    <name type="common">Giant wood spider</name>
    <name type="synonym">Nephila maculata</name>
    <dbReference type="NCBI Taxonomy" id="299642"/>
    <lineage>
        <taxon>Eukaryota</taxon>
        <taxon>Metazoa</taxon>
        <taxon>Ecdysozoa</taxon>
        <taxon>Arthropoda</taxon>
        <taxon>Chelicerata</taxon>
        <taxon>Arachnida</taxon>
        <taxon>Araneae</taxon>
        <taxon>Araneomorphae</taxon>
        <taxon>Entelegynae</taxon>
        <taxon>Araneoidea</taxon>
        <taxon>Nephilidae</taxon>
        <taxon>Nephila</taxon>
    </lineage>
</organism>
<feature type="region of interest" description="Disordered" evidence="6">
    <location>
        <begin position="568"/>
        <end position="613"/>
    </location>
</feature>
<keyword evidence="9" id="KW-1185">Reference proteome</keyword>
<dbReference type="GO" id="GO:0005829">
    <property type="term" value="C:cytosol"/>
    <property type="evidence" value="ECO:0007669"/>
    <property type="project" value="UniProtKB-ARBA"/>
</dbReference>
<evidence type="ECO:0000256" key="4">
    <source>
        <dbReference type="ARBA" id="ARBA00023054"/>
    </source>
</evidence>
<keyword evidence="2" id="KW-0597">Phosphoprotein</keyword>
<dbReference type="FunFam" id="1.10.150.50:FF:000005">
    <property type="entry name" value="Liprin-beta-1 isoform 1"/>
    <property type="match status" value="1"/>
</dbReference>
<dbReference type="GO" id="GO:0007528">
    <property type="term" value="P:neuromuscular junction development"/>
    <property type="evidence" value="ECO:0007669"/>
    <property type="project" value="TreeGrafter"/>
</dbReference>
<evidence type="ECO:0000256" key="2">
    <source>
        <dbReference type="ARBA" id="ARBA00022553"/>
    </source>
</evidence>
<dbReference type="InterPro" id="IPR001660">
    <property type="entry name" value="SAM"/>
</dbReference>
<reference evidence="8" key="1">
    <citation type="submission" date="2020-08" db="EMBL/GenBank/DDBJ databases">
        <title>Multicomponent nature underlies the extraordinary mechanical properties of spider dragline silk.</title>
        <authorList>
            <person name="Kono N."/>
            <person name="Nakamura H."/>
            <person name="Mori M."/>
            <person name="Yoshida Y."/>
            <person name="Ohtoshi R."/>
            <person name="Malay A.D."/>
            <person name="Moran D.A.P."/>
            <person name="Tomita M."/>
            <person name="Numata K."/>
            <person name="Arakawa K."/>
        </authorList>
    </citation>
    <scope>NUCLEOTIDE SEQUENCE</scope>
</reference>
<dbReference type="PANTHER" id="PTHR12587:SF14">
    <property type="entry name" value="AT31531P"/>
    <property type="match status" value="1"/>
</dbReference>
<dbReference type="CDD" id="cd09566">
    <property type="entry name" value="SAM_liprin-beta1_2_repeat2"/>
    <property type="match status" value="1"/>
</dbReference>
<dbReference type="InterPro" id="IPR029515">
    <property type="entry name" value="Liprin"/>
</dbReference>
<dbReference type="CDD" id="cd09563">
    <property type="entry name" value="SAM_liprin-beta1_2_repeat1"/>
    <property type="match status" value="1"/>
</dbReference>
<feature type="domain" description="SAM" evidence="7">
    <location>
        <begin position="750"/>
        <end position="808"/>
    </location>
</feature>
<dbReference type="GO" id="GO:0048786">
    <property type="term" value="C:presynaptic active zone"/>
    <property type="evidence" value="ECO:0007669"/>
    <property type="project" value="TreeGrafter"/>
</dbReference>
<dbReference type="SUPFAM" id="SSF47769">
    <property type="entry name" value="SAM/Pointed domain"/>
    <property type="match status" value="3"/>
</dbReference>
<proteinExistence type="inferred from homology"/>
<dbReference type="InterPro" id="IPR058914">
    <property type="entry name" value="LIPB1/2_CC"/>
</dbReference>
<evidence type="ECO:0000256" key="3">
    <source>
        <dbReference type="ARBA" id="ARBA00022737"/>
    </source>
</evidence>
<dbReference type="Gene3D" id="1.10.150.50">
    <property type="entry name" value="Transcription Factor, Ets-1"/>
    <property type="match status" value="3"/>
</dbReference>
<sequence length="1000" mass="112860">MTSRRGAPPLPPPRDPAGINSIVQRHSSCSLRDPDEDMSSDSSSPPRPPHKRRSSYENVEQDQGFFPNKPPPPAAVRRSRESLQRSTPSPRPLQHVRASPRQDSWSDALSDDAGAEPAVRRRPPSSCGRAPRSHRGSMPPVECLGSAWGHRSPCAPCCGPSPVPYHWYGPPQGWSHYNMHQGNDTSYECEDLQQRICQLEVEKEQLTLQVNVLSDQVEAQNEKIMELESSLSRSKEQLSSSEALLRKEMASRTSVESSKLDLMAQISSMRLRLQAVEEEKREIEERNRKLENELILTCACLAEKEADLATFKSKLARNGSITPVFDSNPEMEKLRGALSTVMAANDEKERKIQEMRTSLNRYKKLHELVLSNHTRKNNEAFSKKGTLNDENFFSALDSLASCDLDDINDLAFDYNLAEKPPPVPRQFPPNSTLLSISEDFQRPSSRLGDISRQSPLFSPIRGESPSPFSSLNTYRYNSSENVNPPTPQKTPPSKRHYSTLPRPHQTEILNRYIKSPNQTAQPGISLGQTSHSFHNLHHPNTESFRPVRSKASSGMAFGKGFFKLKLGKRSSSAPELAPDKIDEGSCSPKMDQSSSKTTSPLPAPSPKEKSKGLRKIFGKVKRSGSENLNSSAAELKRGGIRATAGPRLGWSEDMKVKRGSFRVSEPFAEWDSNMICDWLMSIGLSMYIPDCKKWVKNGDQLLKATTTEFEKELNIKNPLHRKKLLLAITGAKEQTGETVEPAGKIDHQWVVRWLDDIGLPQYKDAFYDARVDGRMLHHLTLEDLSHLKVTNLLHHISIKTGIQVLRENNFDPHCLQRRSLPEDEKIPNDISRWTNHRVMEWLRTVDLSEYAPNLRGSGVHGGLMLYEPRFNADLMATLLNIPPNKTLLRRHLSTQFKQLIGSAIMQKKREWEAQANYTPLSPNAKVKTLKRSPFSLGRKKNKNEFDLEDYVCPMNFSEKLFSSSMILNGAENRTEEEKFLMKEMVLKNDKILESMPASNV</sequence>
<dbReference type="PANTHER" id="PTHR12587">
    <property type="entry name" value="LAR INTERACTING PROTEIN LIP -RELATED PROTEIN"/>
    <property type="match status" value="1"/>
</dbReference>
<dbReference type="Proteomes" id="UP000887013">
    <property type="component" value="Unassembled WGS sequence"/>
</dbReference>
<accession>A0A8X6P6J8</accession>
<dbReference type="InterPro" id="IPR037617">
    <property type="entry name" value="LIPB1/2_SAM_1"/>
</dbReference>
<evidence type="ECO:0000256" key="1">
    <source>
        <dbReference type="ARBA" id="ARBA00007547"/>
    </source>
</evidence>
<comment type="caution">
    <text evidence="8">The sequence shown here is derived from an EMBL/GenBank/DDBJ whole genome shotgun (WGS) entry which is preliminary data.</text>
</comment>
<feature type="compositionally biased region" description="Polar residues" evidence="6">
    <location>
        <begin position="590"/>
        <end position="600"/>
    </location>
</feature>
<dbReference type="InterPro" id="IPR037618">
    <property type="entry name" value="LIPB1/2_SAM_2nd"/>
</dbReference>
<evidence type="ECO:0000259" key="7">
    <source>
        <dbReference type="PROSITE" id="PS50105"/>
    </source>
</evidence>
<dbReference type="PROSITE" id="PS50105">
    <property type="entry name" value="SAM_DOMAIN"/>
    <property type="match status" value="2"/>
</dbReference>
<name>A0A8X6P6J8_NEPPI</name>
<dbReference type="SMART" id="SM00454">
    <property type="entry name" value="SAM"/>
    <property type="match status" value="3"/>
</dbReference>
<dbReference type="Pfam" id="PF00536">
    <property type="entry name" value="SAM_1"/>
    <property type="match status" value="2"/>
</dbReference>
<evidence type="ECO:0000313" key="8">
    <source>
        <dbReference type="EMBL" id="GFT50878.1"/>
    </source>
</evidence>
<dbReference type="CDD" id="cd09569">
    <property type="entry name" value="SAM_liprin-beta1_2_repeat3"/>
    <property type="match status" value="1"/>
</dbReference>
<dbReference type="InterPro" id="IPR013761">
    <property type="entry name" value="SAM/pointed_sf"/>
</dbReference>
<feature type="region of interest" description="Disordered" evidence="6">
    <location>
        <begin position="443"/>
        <end position="500"/>
    </location>
</feature>
<keyword evidence="4 5" id="KW-0175">Coiled coil</keyword>
<feature type="region of interest" description="Disordered" evidence="6">
    <location>
        <begin position="1"/>
        <end position="138"/>
    </location>
</feature>
<keyword evidence="3" id="KW-0677">Repeat</keyword>
<protein>
    <submittedName>
        <fullName evidence="8">Liprin-beta-1</fullName>
    </submittedName>
</protein>
<feature type="compositionally biased region" description="Polar residues" evidence="6">
    <location>
        <begin position="21"/>
        <end position="30"/>
    </location>
</feature>
<dbReference type="EMBL" id="BMAW01065533">
    <property type="protein sequence ID" value="GFT50878.1"/>
    <property type="molecule type" value="Genomic_DNA"/>
</dbReference>
<dbReference type="Pfam" id="PF07647">
    <property type="entry name" value="SAM_2"/>
    <property type="match status" value="1"/>
</dbReference>